<dbReference type="EMBL" id="JPRD01000019">
    <property type="protein sequence ID" value="KIF52719.1"/>
    <property type="molecule type" value="Genomic_DNA"/>
</dbReference>
<dbReference type="Proteomes" id="UP000031586">
    <property type="component" value="Unassembled WGS sequence"/>
</dbReference>
<evidence type="ECO:0000313" key="1">
    <source>
        <dbReference type="EMBL" id="KIF52719.1"/>
    </source>
</evidence>
<protein>
    <submittedName>
        <fullName evidence="1">Uncharacterized protein</fullName>
    </submittedName>
</protein>
<name>A0A0C1Z990_9VIBR</name>
<comment type="caution">
    <text evidence="1">The sequence shown here is derived from an EMBL/GenBank/DDBJ whole genome shotgun (WGS) entry which is preliminary data.</text>
</comment>
<organism evidence="1 2">
    <name type="scientific">Vibrio owensii CAIM 1854 = LMG 25443</name>
    <dbReference type="NCBI Taxonomy" id="1229493"/>
    <lineage>
        <taxon>Bacteria</taxon>
        <taxon>Pseudomonadati</taxon>
        <taxon>Pseudomonadota</taxon>
        <taxon>Gammaproteobacteria</taxon>
        <taxon>Vibrionales</taxon>
        <taxon>Vibrionaceae</taxon>
        <taxon>Vibrio</taxon>
    </lineage>
</organism>
<accession>A0A0C1Z990</accession>
<reference evidence="1 2" key="1">
    <citation type="submission" date="2014-07" db="EMBL/GenBank/DDBJ databases">
        <title>Unique and conserved regions in Vibrio harveyi and related species in comparison with the shrimp pathogen Vibrio harveyi CAIM 1792.</title>
        <authorList>
            <person name="Espinoza-Valles I."/>
            <person name="Vora G."/>
            <person name="Leekitcharoenphon P."/>
            <person name="Ussery D."/>
            <person name="Hoj L."/>
            <person name="Gomez-Gil B."/>
        </authorList>
    </citation>
    <scope>NUCLEOTIDE SEQUENCE [LARGE SCALE GENOMIC DNA]</scope>
    <source>
        <strain evidence="2">CAIM 1854 / LMG 25443</strain>
    </source>
</reference>
<gene>
    <name evidence="1" type="ORF">H735_12430</name>
</gene>
<dbReference type="AlphaFoldDB" id="A0A0C1Z990"/>
<proteinExistence type="predicted"/>
<evidence type="ECO:0000313" key="2">
    <source>
        <dbReference type="Proteomes" id="UP000031586"/>
    </source>
</evidence>
<dbReference type="PATRIC" id="fig|1229493.5.peg.1587"/>
<sequence length="99" mass="12057">MWNTTNTNDHYLSIIWFFCINFLVNPDGSELIIRKMKSAWSQKKFRDKNCDYKPYSISMNKETKKQLTWLVKQEEKNIQQVIQKIINEAYTRKKNKIYD</sequence>